<evidence type="ECO:0000313" key="2">
    <source>
        <dbReference type="EMBL" id="SVB11859.1"/>
    </source>
</evidence>
<protein>
    <submittedName>
        <fullName evidence="2">Uncharacterized protein</fullName>
    </submittedName>
</protein>
<feature type="transmembrane region" description="Helical" evidence="1">
    <location>
        <begin position="32"/>
        <end position="52"/>
    </location>
</feature>
<keyword evidence="1" id="KW-1133">Transmembrane helix</keyword>
<organism evidence="2">
    <name type="scientific">marine metagenome</name>
    <dbReference type="NCBI Taxonomy" id="408172"/>
    <lineage>
        <taxon>unclassified sequences</taxon>
        <taxon>metagenomes</taxon>
        <taxon>ecological metagenomes</taxon>
    </lineage>
</organism>
<dbReference type="EMBL" id="UINC01029329">
    <property type="protein sequence ID" value="SVB11859.1"/>
    <property type="molecule type" value="Genomic_DNA"/>
</dbReference>
<keyword evidence="1" id="KW-0472">Membrane</keyword>
<gene>
    <name evidence="2" type="ORF">METZ01_LOCUS164713</name>
</gene>
<sequence>VTSPPSLAMALGAPSRSGAIATNSGGLVTSVVMLWIGGTALALLIMLTGILIKGAG</sequence>
<reference evidence="2" key="1">
    <citation type="submission" date="2018-05" db="EMBL/GenBank/DDBJ databases">
        <authorList>
            <person name="Lanie J.A."/>
            <person name="Ng W.-L."/>
            <person name="Kazmierczak K.M."/>
            <person name="Andrzejewski T.M."/>
            <person name="Davidsen T.M."/>
            <person name="Wayne K.J."/>
            <person name="Tettelin H."/>
            <person name="Glass J.I."/>
            <person name="Rusch D."/>
            <person name="Podicherti R."/>
            <person name="Tsui H.-C.T."/>
            <person name="Winkler M.E."/>
        </authorList>
    </citation>
    <scope>NUCLEOTIDE SEQUENCE</scope>
</reference>
<accession>A0A382BE07</accession>
<name>A0A382BE07_9ZZZZ</name>
<evidence type="ECO:0000256" key="1">
    <source>
        <dbReference type="SAM" id="Phobius"/>
    </source>
</evidence>
<keyword evidence="1" id="KW-0812">Transmembrane</keyword>
<proteinExistence type="predicted"/>
<dbReference type="AlphaFoldDB" id="A0A382BE07"/>
<feature type="non-terminal residue" evidence="2">
    <location>
        <position position="1"/>
    </location>
</feature>